<dbReference type="STRING" id="927665.HMPREF1535_01872"/>
<proteinExistence type="predicted"/>
<feature type="domain" description="Filamentation induced by cAMP protein Fic-like C-terminal" evidence="1">
    <location>
        <begin position="17"/>
        <end position="79"/>
    </location>
</feature>
<sequence>MLTEQAPNKLTEQLNTQISVIVKAIGTEQHSLKTLMEKMELKHRPTFIANYLTPAIQGGFVTPLYPNNSKHPRQKYLLTAKGLAVFNSNKTT</sequence>
<dbReference type="EMBL" id="AQHV01000011">
    <property type="protein sequence ID" value="KKB55900.1"/>
    <property type="molecule type" value="Genomic_DNA"/>
</dbReference>
<dbReference type="HOGENOM" id="CLU_156235_1_0_10"/>
<comment type="caution">
    <text evidence="2">The sequence shown here is derived from an EMBL/GenBank/DDBJ whole genome shotgun (WGS) entry which is preliminary data.</text>
</comment>
<evidence type="ECO:0000313" key="2">
    <source>
        <dbReference type="EMBL" id="KKB55900.1"/>
    </source>
</evidence>
<dbReference type="Proteomes" id="UP000033047">
    <property type="component" value="Unassembled WGS sequence"/>
</dbReference>
<reference evidence="2 3" key="1">
    <citation type="submission" date="2013-04" db="EMBL/GenBank/DDBJ databases">
        <title>The Genome Sequence of Parabacteroides goldsteinii DSM 19448.</title>
        <authorList>
            <consortium name="The Broad Institute Genomics Platform"/>
            <person name="Earl A."/>
            <person name="Ward D."/>
            <person name="Feldgarden M."/>
            <person name="Gevers D."/>
            <person name="Martens E."/>
            <person name="Sakamoto M."/>
            <person name="Benno Y."/>
            <person name="Song Y."/>
            <person name="Liu C."/>
            <person name="Lee J."/>
            <person name="Bolanos M."/>
            <person name="Vaisanen M.L."/>
            <person name="Finegold S.M."/>
            <person name="Walker B."/>
            <person name="Young S."/>
            <person name="Zeng Q."/>
            <person name="Gargeya S."/>
            <person name="Fitzgerald M."/>
            <person name="Haas B."/>
            <person name="Abouelleil A."/>
            <person name="Allen A.W."/>
            <person name="Alvarado L."/>
            <person name="Arachchi H.M."/>
            <person name="Berlin A.M."/>
            <person name="Chapman S.B."/>
            <person name="Gainer-Dewar J."/>
            <person name="Goldberg J."/>
            <person name="Griggs A."/>
            <person name="Gujja S."/>
            <person name="Hansen M."/>
            <person name="Howarth C."/>
            <person name="Imamovic A."/>
            <person name="Ireland A."/>
            <person name="Larimer J."/>
            <person name="McCowan C."/>
            <person name="Murphy C."/>
            <person name="Pearson M."/>
            <person name="Poon T.W."/>
            <person name="Priest M."/>
            <person name="Roberts A."/>
            <person name="Saif S."/>
            <person name="Shea T."/>
            <person name="Sisk P."/>
            <person name="Sykes S."/>
            <person name="Wortman J."/>
            <person name="Nusbaum C."/>
            <person name="Birren B."/>
        </authorList>
    </citation>
    <scope>NUCLEOTIDE SEQUENCE [LARGE SCALE GENOMIC DNA]</scope>
    <source>
        <strain evidence="2 3">DSM 19448</strain>
    </source>
</reference>
<dbReference type="Pfam" id="PF21247">
    <property type="entry name" value="Fic-like_C"/>
    <property type="match status" value="1"/>
</dbReference>
<dbReference type="RefSeq" id="WP_009860340.1">
    <property type="nucleotide sequence ID" value="NZ_KQ033912.1"/>
</dbReference>
<evidence type="ECO:0000313" key="3">
    <source>
        <dbReference type="Proteomes" id="UP000033047"/>
    </source>
</evidence>
<dbReference type="AlphaFoldDB" id="A0A0F5JEE5"/>
<gene>
    <name evidence="2" type="ORF">HMPREF1535_01872</name>
</gene>
<evidence type="ECO:0000259" key="1">
    <source>
        <dbReference type="Pfam" id="PF21247"/>
    </source>
</evidence>
<name>A0A0F5JEE5_9BACT</name>
<accession>A0A0F5JEE5</accession>
<organism evidence="2 3">
    <name type="scientific">Parabacteroides goldsteinii DSM 19448 = WAL 12034</name>
    <dbReference type="NCBI Taxonomy" id="927665"/>
    <lineage>
        <taxon>Bacteria</taxon>
        <taxon>Pseudomonadati</taxon>
        <taxon>Bacteroidota</taxon>
        <taxon>Bacteroidia</taxon>
        <taxon>Bacteroidales</taxon>
        <taxon>Tannerellaceae</taxon>
        <taxon>Parabacteroides</taxon>
    </lineage>
</organism>
<dbReference type="InterPro" id="IPR049514">
    <property type="entry name" value="Fic-like_C"/>
</dbReference>
<protein>
    <recommendedName>
        <fullName evidence="1">Filamentation induced by cAMP protein Fic-like C-terminal domain-containing protein</fullName>
    </recommendedName>
</protein>
<dbReference type="PATRIC" id="fig|927665.4.peg.1913"/>